<keyword evidence="2" id="KW-0472">Membrane</keyword>
<evidence type="ECO:0000313" key="7">
    <source>
        <dbReference type="Proteomes" id="UP000472262"/>
    </source>
</evidence>
<dbReference type="InterPro" id="IPR011993">
    <property type="entry name" value="PH-like_dom_sf"/>
</dbReference>
<dbReference type="SUPFAM" id="SSF54236">
    <property type="entry name" value="Ubiquitin-like"/>
    <property type="match status" value="1"/>
</dbReference>
<feature type="domain" description="PDZ" evidence="4">
    <location>
        <begin position="769"/>
        <end position="822"/>
    </location>
</feature>
<dbReference type="SMART" id="SM00750">
    <property type="entry name" value="KIND"/>
    <property type="match status" value="1"/>
</dbReference>
<dbReference type="Pfam" id="PF09379">
    <property type="entry name" value="FERM_N"/>
    <property type="match status" value="1"/>
</dbReference>
<dbReference type="Pfam" id="PF00595">
    <property type="entry name" value="PDZ"/>
    <property type="match status" value="3"/>
</dbReference>
<dbReference type="SUPFAM" id="SSF56112">
    <property type="entry name" value="Protein kinase-like (PK-like)"/>
    <property type="match status" value="1"/>
</dbReference>
<accession>A0A672PWD0</accession>
<keyword evidence="2" id="KW-0812">Transmembrane</keyword>
<dbReference type="Pfam" id="PF00373">
    <property type="entry name" value="FERM_M"/>
    <property type="match status" value="1"/>
</dbReference>
<dbReference type="Ensembl" id="ENSSGRT00000072728.1">
    <property type="protein sequence ID" value="ENSSGRP00000068238.1"/>
    <property type="gene ID" value="ENSSGRG00000034996.1"/>
</dbReference>
<dbReference type="InterPro" id="IPR001478">
    <property type="entry name" value="PDZ"/>
</dbReference>
<dbReference type="PANTHER" id="PTHR46900">
    <property type="entry name" value="TYROSINE-PROTEIN PHOSPHATASE NON-RECEPTOR TYPE 13"/>
    <property type="match status" value="1"/>
</dbReference>
<organism evidence="6 7">
    <name type="scientific">Sinocyclocheilus grahami</name>
    <name type="common">Dianchi golden-line fish</name>
    <name type="synonym">Barbus grahami</name>
    <dbReference type="NCBI Taxonomy" id="75366"/>
    <lineage>
        <taxon>Eukaryota</taxon>
        <taxon>Metazoa</taxon>
        <taxon>Chordata</taxon>
        <taxon>Craniata</taxon>
        <taxon>Vertebrata</taxon>
        <taxon>Euteleostomi</taxon>
        <taxon>Actinopterygii</taxon>
        <taxon>Neopterygii</taxon>
        <taxon>Teleostei</taxon>
        <taxon>Ostariophysi</taxon>
        <taxon>Cypriniformes</taxon>
        <taxon>Cyprinidae</taxon>
        <taxon>Cyprininae</taxon>
        <taxon>Sinocyclocheilus</taxon>
    </lineage>
</organism>
<sequence>MRPMTNQADYSTFVTLTEVLEARGGPLEEDEVWSLLLGSAESLLDLSYKGKTIITPASLLLSATGTLAFKNCAMTDEVCAFTAPEMLQGRAISTKLIIVYSLGMTLYWSVDYHLPQNQPIQLSDSLNCLLLSMCEDMAHRRANLNSILEVCESHHKASLLPPPNKVIKQLVEDVFQDSVDRAALTENVAQLSGKSQMIRERLHGRTSFESQNFIILLFSTYVQLYCTKVVSVYLASSPFLSRSIQSKKGKSGLSQREVNVIMPNEQCVAVKCDIKSRGRDVFDMVVAHANLVEHFYFGLAFIDDGEFFFLDPETKISKVAPDCWKKVASATFTLFLRVKFFPDDISYILYVHRLTRHQYYLQLRRDVLEDRVYYTEETALFLAALALQAEFGDYLPEVYGKNYFQMEQYISKRVIEKVALPCLREELPRLHANNAHMLPEEAEMEFLKIAQQLPEYGVLFHRVARERKPIIGELVLGICAKGIMVYEVKNHSRVLSRKFHWTETDSLSTSRRKFTIECSPSGKKHSFVTESSKIAQYLLNLCSAQHKFHSEMTSRQLTYCLASDDSVAKYTSICRARHNQINRLSCSEIVLNNIGLNGLPNDSMSKSCDDLSAKIGVRIHGYIIYIIYYILSFLNNLFSFLFLVDTPTRTTPEREIISVTLKKDPKLGFGFVMVGEDNTGKLDLGIFIASIVPDGPADRDGRIRPGGRLISLNKTSLEGVTFNIAAAILQSSPDEVELIVSQPKRMSSYCTNYLHMFCLHTFTFKNELVIPGGAADQDGRIQIGDRLLEVDGCNLCAVTHRQAVECLKRTGEVVSLVLEREPPVVLDTYSASSTLERQRSPSPLKFCSFFVADDILEVTLQKSLSSLGFSFIISELGPDEGSMVQIKSLSSGQPAGDCGLLKEGDIILAVNREPVRGLSYEEVLRLLQKSPSKIRLSICRTSQDEHTDIETSLVTSFLYMVANNSKIDMLFFKLTSFF</sequence>
<name>A0A672PWD0_SINGR</name>
<keyword evidence="7" id="KW-1185">Reference proteome</keyword>
<dbReference type="SUPFAM" id="SSF50156">
    <property type="entry name" value="PDZ domain-like"/>
    <property type="match status" value="3"/>
</dbReference>
<dbReference type="InterPro" id="IPR029071">
    <property type="entry name" value="Ubiquitin-like_domsf"/>
</dbReference>
<evidence type="ECO:0000256" key="1">
    <source>
        <dbReference type="ARBA" id="ARBA00022737"/>
    </source>
</evidence>
<dbReference type="InterPro" id="IPR014352">
    <property type="entry name" value="FERM/acyl-CoA-bd_prot_sf"/>
</dbReference>
<dbReference type="InterPro" id="IPR019748">
    <property type="entry name" value="FERM_central"/>
</dbReference>
<dbReference type="InterPro" id="IPR011009">
    <property type="entry name" value="Kinase-like_dom_sf"/>
</dbReference>
<dbReference type="InterPro" id="IPR018979">
    <property type="entry name" value="FERM_N"/>
</dbReference>
<dbReference type="SUPFAM" id="SSF47031">
    <property type="entry name" value="Second domain of FERM"/>
    <property type="match status" value="1"/>
</dbReference>
<evidence type="ECO:0000313" key="6">
    <source>
        <dbReference type="Ensembl" id="ENSSGRP00000068238.1"/>
    </source>
</evidence>
<dbReference type="Proteomes" id="UP000472262">
    <property type="component" value="Unassembled WGS sequence"/>
</dbReference>
<dbReference type="PRINTS" id="PR00935">
    <property type="entry name" value="BAND41"/>
</dbReference>
<reference evidence="6" key="1">
    <citation type="submission" date="2025-08" db="UniProtKB">
        <authorList>
            <consortium name="Ensembl"/>
        </authorList>
    </citation>
    <scope>IDENTIFICATION</scope>
</reference>
<evidence type="ECO:0000256" key="2">
    <source>
        <dbReference type="SAM" id="Phobius"/>
    </source>
</evidence>
<keyword evidence="1" id="KW-0677">Repeat</keyword>
<dbReference type="SMART" id="SM00295">
    <property type="entry name" value="B41"/>
    <property type="match status" value="1"/>
</dbReference>
<dbReference type="Gene3D" id="1.20.80.10">
    <property type="match status" value="1"/>
</dbReference>
<dbReference type="InterPro" id="IPR018980">
    <property type="entry name" value="FERM_PH-like_C"/>
</dbReference>
<dbReference type="PROSITE" id="PS51377">
    <property type="entry name" value="KIND"/>
    <property type="match status" value="1"/>
</dbReference>
<evidence type="ECO:0000259" key="4">
    <source>
        <dbReference type="PROSITE" id="PS50106"/>
    </source>
</evidence>
<dbReference type="Pfam" id="PF09380">
    <property type="entry name" value="FERM_C"/>
    <property type="match status" value="1"/>
</dbReference>
<dbReference type="SMART" id="SM01196">
    <property type="entry name" value="FERM_C"/>
    <property type="match status" value="1"/>
</dbReference>
<keyword evidence="2" id="KW-1133">Transmembrane helix</keyword>
<dbReference type="SMART" id="SM00228">
    <property type="entry name" value="PDZ"/>
    <property type="match status" value="3"/>
</dbReference>
<feature type="transmembrane region" description="Helical" evidence="2">
    <location>
        <begin position="622"/>
        <end position="644"/>
    </location>
</feature>
<dbReference type="OMA" id="LAMCEDQ"/>
<evidence type="ECO:0000259" key="5">
    <source>
        <dbReference type="PROSITE" id="PS51377"/>
    </source>
</evidence>
<dbReference type="AlphaFoldDB" id="A0A672PWD0"/>
<dbReference type="Gene3D" id="2.30.42.10">
    <property type="match status" value="3"/>
</dbReference>
<dbReference type="InterPro" id="IPR036034">
    <property type="entry name" value="PDZ_sf"/>
</dbReference>
<feature type="domain" description="PDZ" evidence="4">
    <location>
        <begin position="857"/>
        <end position="942"/>
    </location>
</feature>
<gene>
    <name evidence="6" type="primary">ptpn20</name>
</gene>
<dbReference type="InterPro" id="IPR019749">
    <property type="entry name" value="Band_41_domain"/>
</dbReference>
<dbReference type="Gene3D" id="1.10.510.10">
    <property type="entry name" value="Transferase(Phosphotransferase) domain 1"/>
    <property type="match status" value="1"/>
</dbReference>
<reference evidence="6" key="2">
    <citation type="submission" date="2025-09" db="UniProtKB">
        <authorList>
            <consortium name="Ensembl"/>
        </authorList>
    </citation>
    <scope>IDENTIFICATION</scope>
</reference>
<dbReference type="Gene3D" id="3.10.20.90">
    <property type="entry name" value="Phosphatidylinositol 3-kinase Catalytic Subunit, Chain A, domain 1"/>
    <property type="match status" value="1"/>
</dbReference>
<dbReference type="InterPro" id="IPR000299">
    <property type="entry name" value="FERM_domain"/>
</dbReference>
<proteinExistence type="predicted"/>
<feature type="domain" description="PDZ" evidence="4">
    <location>
        <begin position="658"/>
        <end position="744"/>
    </location>
</feature>
<dbReference type="CDD" id="cd14473">
    <property type="entry name" value="FERM_B-lobe"/>
    <property type="match status" value="1"/>
</dbReference>
<dbReference type="InterPro" id="IPR035963">
    <property type="entry name" value="FERM_2"/>
</dbReference>
<dbReference type="InterPro" id="IPR011019">
    <property type="entry name" value="KIND_dom"/>
</dbReference>
<protein>
    <submittedName>
        <fullName evidence="6">Tyrosine-protein phosphatase non-receptor type 13-like</fullName>
    </submittedName>
</protein>
<dbReference type="SUPFAM" id="SSF50729">
    <property type="entry name" value="PH domain-like"/>
    <property type="match status" value="1"/>
</dbReference>
<feature type="domain" description="FERM" evidence="3">
    <location>
        <begin position="256"/>
        <end position="553"/>
    </location>
</feature>
<dbReference type="Gene3D" id="2.30.29.30">
    <property type="entry name" value="Pleckstrin-homology domain (PH domain)/Phosphotyrosine-binding domain (PTB)"/>
    <property type="match status" value="1"/>
</dbReference>
<dbReference type="InterPro" id="IPR052074">
    <property type="entry name" value="NonRcpt_TyrProt_Phosphatase"/>
</dbReference>
<dbReference type="CDD" id="cd13187">
    <property type="entry name" value="FERM_C_PTPH13"/>
    <property type="match status" value="1"/>
</dbReference>
<evidence type="ECO:0000259" key="3">
    <source>
        <dbReference type="PROSITE" id="PS50057"/>
    </source>
</evidence>
<dbReference type="PROSITE" id="PS50057">
    <property type="entry name" value="FERM_3"/>
    <property type="match status" value="1"/>
</dbReference>
<dbReference type="PROSITE" id="PS50106">
    <property type="entry name" value="PDZ"/>
    <property type="match status" value="3"/>
</dbReference>
<dbReference type="PANTHER" id="PTHR46900:SF4">
    <property type="entry name" value="FERM AND PDZ DOMAIN CONTAINING 2"/>
    <property type="match status" value="1"/>
</dbReference>
<feature type="domain" description="KIND" evidence="5">
    <location>
        <begin position="14"/>
        <end position="209"/>
    </location>
</feature>